<accession>A0ABD0M776</accession>
<evidence type="ECO:0000256" key="1">
    <source>
        <dbReference type="SAM" id="MobiDB-lite"/>
    </source>
</evidence>
<evidence type="ECO:0000313" key="2">
    <source>
        <dbReference type="EMBL" id="KAK7507211.1"/>
    </source>
</evidence>
<protein>
    <submittedName>
        <fullName evidence="2">Uncharacterized protein</fullName>
    </submittedName>
</protein>
<dbReference type="AlphaFoldDB" id="A0ABD0M776"/>
<organism evidence="2 3">
    <name type="scientific">Batillaria attramentaria</name>
    <dbReference type="NCBI Taxonomy" id="370345"/>
    <lineage>
        <taxon>Eukaryota</taxon>
        <taxon>Metazoa</taxon>
        <taxon>Spiralia</taxon>
        <taxon>Lophotrochozoa</taxon>
        <taxon>Mollusca</taxon>
        <taxon>Gastropoda</taxon>
        <taxon>Caenogastropoda</taxon>
        <taxon>Sorbeoconcha</taxon>
        <taxon>Cerithioidea</taxon>
        <taxon>Batillariidae</taxon>
        <taxon>Batillaria</taxon>
    </lineage>
</organism>
<sequence length="158" mass="17110">MSAELTGDWSSRPPSLTPSSSAWQTCTADLMDSLRIIIRGGRWIPFHTIGHRRCQDSDDAEAWQTRFMAHEPPFSALENACTSPDVPSMVGGDERGGGKIPFKCLLKQSDLKPDLSVATQLGISSKERLSANCPRPPPLKLATETIKASGPLCGGSWM</sequence>
<reference evidence="2 3" key="1">
    <citation type="journal article" date="2023" name="Sci. Data">
        <title>Genome assembly of the Korean intertidal mud-creeper Batillaria attramentaria.</title>
        <authorList>
            <person name="Patra A.K."/>
            <person name="Ho P.T."/>
            <person name="Jun S."/>
            <person name="Lee S.J."/>
            <person name="Kim Y."/>
            <person name="Won Y.J."/>
        </authorList>
    </citation>
    <scope>NUCLEOTIDE SEQUENCE [LARGE SCALE GENOMIC DNA]</scope>
    <source>
        <strain evidence="2">Wonlab-2016</strain>
    </source>
</reference>
<proteinExistence type="predicted"/>
<name>A0ABD0M776_9CAEN</name>
<keyword evidence="3" id="KW-1185">Reference proteome</keyword>
<evidence type="ECO:0000313" key="3">
    <source>
        <dbReference type="Proteomes" id="UP001519460"/>
    </source>
</evidence>
<comment type="caution">
    <text evidence="2">The sequence shown here is derived from an EMBL/GenBank/DDBJ whole genome shotgun (WGS) entry which is preliminary data.</text>
</comment>
<dbReference type="EMBL" id="JACVVK020000004">
    <property type="protein sequence ID" value="KAK7507211.1"/>
    <property type="molecule type" value="Genomic_DNA"/>
</dbReference>
<feature type="region of interest" description="Disordered" evidence="1">
    <location>
        <begin position="1"/>
        <end position="22"/>
    </location>
</feature>
<gene>
    <name evidence="2" type="ORF">BaRGS_00001146</name>
</gene>
<feature type="compositionally biased region" description="Low complexity" evidence="1">
    <location>
        <begin position="10"/>
        <end position="21"/>
    </location>
</feature>
<dbReference type="Proteomes" id="UP001519460">
    <property type="component" value="Unassembled WGS sequence"/>
</dbReference>